<feature type="non-terminal residue" evidence="7">
    <location>
        <position position="1"/>
    </location>
</feature>
<dbReference type="SMART" id="SM00279">
    <property type="entry name" value="HhH2"/>
    <property type="match status" value="1"/>
</dbReference>
<dbReference type="InterPro" id="IPR008918">
    <property type="entry name" value="HhH2"/>
</dbReference>
<keyword evidence="3" id="KW-0238">DNA-binding</keyword>
<evidence type="ECO:0000256" key="3">
    <source>
        <dbReference type="ARBA" id="ARBA00023125"/>
    </source>
</evidence>
<proteinExistence type="predicted"/>
<organism evidence="7 8">
    <name type="scientific">Neobacillus paridis</name>
    <dbReference type="NCBI Taxonomy" id="2803862"/>
    <lineage>
        <taxon>Bacteria</taxon>
        <taxon>Bacillati</taxon>
        <taxon>Bacillota</taxon>
        <taxon>Bacilli</taxon>
        <taxon>Bacillales</taxon>
        <taxon>Bacillaceae</taxon>
        <taxon>Neobacillus</taxon>
    </lineage>
</organism>
<dbReference type="InterPro" id="IPR002421">
    <property type="entry name" value="5-3_exonuclease"/>
</dbReference>
<gene>
    <name evidence="7" type="ORF">JK635_14425</name>
</gene>
<evidence type="ECO:0000259" key="6">
    <source>
        <dbReference type="SMART" id="SM00475"/>
    </source>
</evidence>
<keyword evidence="1" id="KW-0540">Nuclease</keyword>
<dbReference type="Pfam" id="PF02739">
    <property type="entry name" value="5_3_exonuc_N"/>
    <property type="match status" value="1"/>
</dbReference>
<dbReference type="Gene3D" id="1.10.150.20">
    <property type="entry name" value="5' to 3' exonuclease, C-terminal subdomain"/>
    <property type="match status" value="1"/>
</dbReference>
<dbReference type="Proteomes" id="UP000623967">
    <property type="component" value="Unassembled WGS sequence"/>
</dbReference>
<evidence type="ECO:0000256" key="2">
    <source>
        <dbReference type="ARBA" id="ARBA00022801"/>
    </source>
</evidence>
<comment type="function">
    <text evidence="4">5'-3' exonuclease acting preferentially on double-stranded DNA.</text>
</comment>
<dbReference type="EMBL" id="JAESWB010000187">
    <property type="protein sequence ID" value="MBL4953401.1"/>
    <property type="molecule type" value="Genomic_DNA"/>
</dbReference>
<name>A0ABS1TPY8_9BACI</name>
<dbReference type="InterPro" id="IPR020045">
    <property type="entry name" value="DNA_polI_H3TH"/>
</dbReference>
<evidence type="ECO:0000256" key="4">
    <source>
        <dbReference type="ARBA" id="ARBA00049957"/>
    </source>
</evidence>
<dbReference type="Gene3D" id="3.40.50.1010">
    <property type="entry name" value="5'-nuclease"/>
    <property type="match status" value="1"/>
</dbReference>
<feature type="non-terminal residue" evidence="7">
    <location>
        <position position="188"/>
    </location>
</feature>
<comment type="caution">
    <text evidence="7">The sequence shown here is derived from an EMBL/GenBank/DDBJ whole genome shotgun (WGS) entry which is preliminary data.</text>
</comment>
<dbReference type="SUPFAM" id="SSF47807">
    <property type="entry name" value="5' to 3' exonuclease, C-terminal subdomain"/>
    <property type="match status" value="1"/>
</dbReference>
<evidence type="ECO:0000313" key="7">
    <source>
        <dbReference type="EMBL" id="MBL4953401.1"/>
    </source>
</evidence>
<dbReference type="PANTHER" id="PTHR42646">
    <property type="entry name" value="FLAP ENDONUCLEASE XNI"/>
    <property type="match status" value="1"/>
</dbReference>
<reference evidence="7 8" key="1">
    <citation type="submission" date="2021-01" db="EMBL/GenBank/DDBJ databases">
        <title>Genome public.</title>
        <authorList>
            <person name="Liu C."/>
            <person name="Sun Q."/>
        </authorList>
    </citation>
    <scope>NUCLEOTIDE SEQUENCE [LARGE SCALE GENOMIC DNA]</scope>
    <source>
        <strain evidence="7 8">YIM B02564</strain>
    </source>
</reference>
<dbReference type="SUPFAM" id="SSF88723">
    <property type="entry name" value="PIN domain-like"/>
    <property type="match status" value="1"/>
</dbReference>
<protein>
    <recommendedName>
        <fullName evidence="5">5'-3' exonuclease</fullName>
    </recommendedName>
</protein>
<keyword evidence="2" id="KW-0378">Hydrolase</keyword>
<dbReference type="InterPro" id="IPR036279">
    <property type="entry name" value="5-3_exonuclease_C_sf"/>
</dbReference>
<evidence type="ECO:0000256" key="5">
    <source>
        <dbReference type="ARBA" id="ARBA00050026"/>
    </source>
</evidence>
<evidence type="ECO:0000313" key="8">
    <source>
        <dbReference type="Proteomes" id="UP000623967"/>
    </source>
</evidence>
<dbReference type="InterPro" id="IPR020046">
    <property type="entry name" value="5-3_exonucl_a-hlix_arch_N"/>
</dbReference>
<feature type="domain" description="5'-3' exonuclease" evidence="6">
    <location>
        <begin position="1"/>
        <end position="188"/>
    </location>
</feature>
<dbReference type="InterPro" id="IPR038969">
    <property type="entry name" value="FEN"/>
</dbReference>
<dbReference type="SMART" id="SM00475">
    <property type="entry name" value="53EXOc"/>
    <property type="match status" value="1"/>
</dbReference>
<dbReference type="CDD" id="cd09898">
    <property type="entry name" value="H3TH_53EXO"/>
    <property type="match status" value="1"/>
</dbReference>
<dbReference type="PANTHER" id="PTHR42646:SF2">
    <property type="entry name" value="5'-3' EXONUCLEASE FAMILY PROTEIN"/>
    <property type="match status" value="1"/>
</dbReference>
<evidence type="ECO:0000256" key="1">
    <source>
        <dbReference type="ARBA" id="ARBA00022722"/>
    </source>
</evidence>
<keyword evidence="8" id="KW-1185">Reference proteome</keyword>
<sequence>GAPTGAIYGIINMLRRLRNDYPAAYIACIFDAKGKTFRDDLYPEYKANRASMPEDLARQIEPIHEAVRAMGWPILMIEGIEADDVIGTLSVDAVKHGMKVVVSTGDKDLAQLVNDDVTLINTMSNETLDRDAVIAKFGVPPERIVDYLSLVGDTVDNVPGVAKVGPKTAAKWIAQYGSLDGVIDNAAK</sequence>
<dbReference type="CDD" id="cd09859">
    <property type="entry name" value="PIN_53EXO"/>
    <property type="match status" value="1"/>
</dbReference>
<accession>A0ABS1TPY8</accession>
<dbReference type="InterPro" id="IPR029060">
    <property type="entry name" value="PIN-like_dom_sf"/>
</dbReference>
<dbReference type="Pfam" id="PF01367">
    <property type="entry name" value="5_3_exonuc"/>
    <property type="match status" value="1"/>
</dbReference>